<proteinExistence type="predicted"/>
<organism evidence="2">
    <name type="scientific">bioreactor metagenome</name>
    <dbReference type="NCBI Taxonomy" id="1076179"/>
    <lineage>
        <taxon>unclassified sequences</taxon>
        <taxon>metagenomes</taxon>
        <taxon>ecological metagenomes</taxon>
    </lineage>
</organism>
<name>A0A645FPY5_9ZZZZ</name>
<comment type="caution">
    <text evidence="2">The sequence shown here is derived from an EMBL/GenBank/DDBJ whole genome shotgun (WGS) entry which is preliminary data.</text>
</comment>
<dbReference type="EMBL" id="VSSQ01062190">
    <property type="protein sequence ID" value="MPN15429.1"/>
    <property type="molecule type" value="Genomic_DNA"/>
</dbReference>
<sequence length="176" mass="19139">MRARPTSSASAPKLTPRMLQEIPTPHRKRPVCGRLYARYLRSKSICSAARSMTSPMLTAEKSSTCPVAVESPALSRFFLRSSSGESKSACASSFMADSMAKIACGVPKPRMAPQGTLLVITAWESYLTLGMRYGPCPQVAIFQHTMGLSLTYAPPSIYARTSSACRIPPRFAPMRT</sequence>
<feature type="region of interest" description="Disordered" evidence="1">
    <location>
        <begin position="1"/>
        <end position="22"/>
    </location>
</feature>
<dbReference type="AlphaFoldDB" id="A0A645FPY5"/>
<evidence type="ECO:0000313" key="2">
    <source>
        <dbReference type="EMBL" id="MPN15429.1"/>
    </source>
</evidence>
<gene>
    <name evidence="2" type="ORF">SDC9_162762</name>
</gene>
<reference evidence="2" key="1">
    <citation type="submission" date="2019-08" db="EMBL/GenBank/DDBJ databases">
        <authorList>
            <person name="Kucharzyk K."/>
            <person name="Murdoch R.W."/>
            <person name="Higgins S."/>
            <person name="Loffler F."/>
        </authorList>
    </citation>
    <scope>NUCLEOTIDE SEQUENCE</scope>
</reference>
<evidence type="ECO:0000256" key="1">
    <source>
        <dbReference type="SAM" id="MobiDB-lite"/>
    </source>
</evidence>
<feature type="compositionally biased region" description="Polar residues" evidence="1">
    <location>
        <begin position="1"/>
        <end position="10"/>
    </location>
</feature>
<protein>
    <submittedName>
        <fullName evidence="2">Uncharacterized protein</fullName>
    </submittedName>
</protein>
<accession>A0A645FPY5</accession>